<feature type="transmembrane region" description="Helical" evidence="1">
    <location>
        <begin position="39"/>
        <end position="59"/>
    </location>
</feature>
<dbReference type="EMBL" id="VLKZ01000005">
    <property type="protein sequence ID" value="TWI56209.1"/>
    <property type="molecule type" value="Genomic_DNA"/>
</dbReference>
<keyword evidence="1" id="KW-0812">Transmembrane</keyword>
<keyword evidence="1" id="KW-1133">Transmembrane helix</keyword>
<evidence type="ECO:0000256" key="1">
    <source>
        <dbReference type="SAM" id="Phobius"/>
    </source>
</evidence>
<organism evidence="2 3">
    <name type="scientific">Halalkalibacter nanhaiisediminis</name>
    <dbReference type="NCBI Taxonomy" id="688079"/>
    <lineage>
        <taxon>Bacteria</taxon>
        <taxon>Bacillati</taxon>
        <taxon>Bacillota</taxon>
        <taxon>Bacilli</taxon>
        <taxon>Bacillales</taxon>
        <taxon>Bacillaceae</taxon>
        <taxon>Halalkalibacter</taxon>
    </lineage>
</organism>
<sequence length="92" mass="10941">MKRTQKNKQVALFLLVILAVSFIVTQTAIGAFLLSSPWWIYFVLVGIGLSGYMTVKYFLEDRRYENEWIESEGNVYIRRMEEEKERRNIKQS</sequence>
<dbReference type="InterPro" id="IPR025428">
    <property type="entry name" value="Spore_YhaL"/>
</dbReference>
<keyword evidence="1" id="KW-0472">Membrane</keyword>
<dbReference type="AlphaFoldDB" id="A0A562QHJ4"/>
<name>A0A562QHJ4_9BACI</name>
<comment type="caution">
    <text evidence="2">The sequence shown here is derived from an EMBL/GenBank/DDBJ whole genome shotgun (WGS) entry which is preliminary data.</text>
</comment>
<protein>
    <submittedName>
        <fullName evidence="2">Sporulation protein YhaL</fullName>
    </submittedName>
</protein>
<dbReference type="RefSeq" id="WP_144450413.1">
    <property type="nucleotide sequence ID" value="NZ_VLKZ01000005.1"/>
</dbReference>
<gene>
    <name evidence="2" type="ORF">IQ10_02100</name>
</gene>
<dbReference type="Proteomes" id="UP000315711">
    <property type="component" value="Unassembled WGS sequence"/>
</dbReference>
<proteinExistence type="predicted"/>
<dbReference type="OrthoDB" id="2454520at2"/>
<feature type="transmembrane region" description="Helical" evidence="1">
    <location>
        <begin position="12"/>
        <end position="33"/>
    </location>
</feature>
<evidence type="ECO:0000313" key="2">
    <source>
        <dbReference type="EMBL" id="TWI56209.1"/>
    </source>
</evidence>
<reference evidence="2 3" key="1">
    <citation type="journal article" date="2015" name="Stand. Genomic Sci.">
        <title>Genomic Encyclopedia of Bacterial and Archaeal Type Strains, Phase III: the genomes of soil and plant-associated and newly described type strains.</title>
        <authorList>
            <person name="Whitman W.B."/>
            <person name="Woyke T."/>
            <person name="Klenk H.P."/>
            <person name="Zhou Y."/>
            <person name="Lilburn T.G."/>
            <person name="Beck B.J."/>
            <person name="De Vos P."/>
            <person name="Vandamme P."/>
            <person name="Eisen J.A."/>
            <person name="Garrity G."/>
            <person name="Hugenholtz P."/>
            <person name="Kyrpides N.C."/>
        </authorList>
    </citation>
    <scope>NUCLEOTIDE SEQUENCE [LARGE SCALE GENOMIC DNA]</scope>
    <source>
        <strain evidence="2 3">CGMCC 1.10116</strain>
    </source>
</reference>
<keyword evidence="3" id="KW-1185">Reference proteome</keyword>
<dbReference type="Pfam" id="PF14147">
    <property type="entry name" value="Spore_YhaL"/>
    <property type="match status" value="1"/>
</dbReference>
<evidence type="ECO:0000313" key="3">
    <source>
        <dbReference type="Proteomes" id="UP000315711"/>
    </source>
</evidence>
<accession>A0A562QHJ4</accession>